<dbReference type="AlphaFoldDB" id="Q5VPU8"/>
<accession>Q5VPU8</accession>
<feature type="compositionally biased region" description="Polar residues" evidence="1">
    <location>
        <begin position="81"/>
        <end position="93"/>
    </location>
</feature>
<proteinExistence type="predicted"/>
<gene>
    <name evidence="2" type="primary">P0450D12.14</name>
</gene>
<organism evidence="2 3">
    <name type="scientific">Oryza sativa subsp. japonica</name>
    <name type="common">Rice</name>
    <dbReference type="NCBI Taxonomy" id="39947"/>
    <lineage>
        <taxon>Eukaryota</taxon>
        <taxon>Viridiplantae</taxon>
        <taxon>Streptophyta</taxon>
        <taxon>Embryophyta</taxon>
        <taxon>Tracheophyta</taxon>
        <taxon>Spermatophyta</taxon>
        <taxon>Magnoliopsida</taxon>
        <taxon>Liliopsida</taxon>
        <taxon>Poales</taxon>
        <taxon>Poaceae</taxon>
        <taxon>BOP clade</taxon>
        <taxon>Oryzoideae</taxon>
        <taxon>Oryzeae</taxon>
        <taxon>Oryzinae</taxon>
        <taxon>Oryza</taxon>
        <taxon>Oryza sativa</taxon>
    </lineage>
</organism>
<feature type="region of interest" description="Disordered" evidence="1">
    <location>
        <begin position="1"/>
        <end position="93"/>
    </location>
</feature>
<evidence type="ECO:0000256" key="1">
    <source>
        <dbReference type="SAM" id="MobiDB-lite"/>
    </source>
</evidence>
<reference evidence="3" key="2">
    <citation type="journal article" date="2008" name="Nucleic Acids Res.">
        <title>The rice annotation project database (RAP-DB): 2008 update.</title>
        <authorList>
            <consortium name="The rice annotation project (RAP)"/>
        </authorList>
    </citation>
    <scope>GENOME REANNOTATION</scope>
    <source>
        <strain evidence="3">cv. Nipponbare</strain>
    </source>
</reference>
<reference evidence="3" key="1">
    <citation type="journal article" date="2005" name="Nature">
        <title>The map-based sequence of the rice genome.</title>
        <authorList>
            <consortium name="International rice genome sequencing project (IRGSP)"/>
            <person name="Matsumoto T."/>
            <person name="Wu J."/>
            <person name="Kanamori H."/>
            <person name="Katayose Y."/>
            <person name="Fujisawa M."/>
            <person name="Namiki N."/>
            <person name="Mizuno H."/>
            <person name="Yamamoto K."/>
            <person name="Antonio B.A."/>
            <person name="Baba T."/>
            <person name="Sakata K."/>
            <person name="Nagamura Y."/>
            <person name="Aoki H."/>
            <person name="Arikawa K."/>
            <person name="Arita K."/>
            <person name="Bito T."/>
            <person name="Chiden Y."/>
            <person name="Fujitsuka N."/>
            <person name="Fukunaka R."/>
            <person name="Hamada M."/>
            <person name="Harada C."/>
            <person name="Hayashi A."/>
            <person name="Hijishita S."/>
            <person name="Honda M."/>
            <person name="Hosokawa S."/>
            <person name="Ichikawa Y."/>
            <person name="Idonuma A."/>
            <person name="Iijima M."/>
            <person name="Ikeda M."/>
            <person name="Ikeno M."/>
            <person name="Ito K."/>
            <person name="Ito S."/>
            <person name="Ito T."/>
            <person name="Ito Y."/>
            <person name="Ito Y."/>
            <person name="Iwabuchi A."/>
            <person name="Kamiya K."/>
            <person name="Karasawa W."/>
            <person name="Kurita K."/>
            <person name="Katagiri S."/>
            <person name="Kikuta A."/>
            <person name="Kobayashi H."/>
            <person name="Kobayashi N."/>
            <person name="Machita K."/>
            <person name="Maehara T."/>
            <person name="Masukawa M."/>
            <person name="Mizubayashi T."/>
            <person name="Mukai Y."/>
            <person name="Nagasaki H."/>
            <person name="Nagata Y."/>
            <person name="Naito S."/>
            <person name="Nakashima M."/>
            <person name="Nakama Y."/>
            <person name="Nakamichi Y."/>
            <person name="Nakamura M."/>
            <person name="Meguro A."/>
            <person name="Negishi M."/>
            <person name="Ohta I."/>
            <person name="Ohta T."/>
            <person name="Okamoto M."/>
            <person name="Ono N."/>
            <person name="Saji S."/>
            <person name="Sakaguchi M."/>
            <person name="Sakai K."/>
            <person name="Shibata M."/>
            <person name="Shimokawa T."/>
            <person name="Song J."/>
            <person name="Takazaki Y."/>
            <person name="Terasawa K."/>
            <person name="Tsugane M."/>
            <person name="Tsuji K."/>
            <person name="Ueda S."/>
            <person name="Waki K."/>
            <person name="Yamagata H."/>
            <person name="Yamamoto M."/>
            <person name="Yamamoto S."/>
            <person name="Yamane H."/>
            <person name="Yoshiki S."/>
            <person name="Yoshihara R."/>
            <person name="Yukawa K."/>
            <person name="Zhong H."/>
            <person name="Yano M."/>
            <person name="Yuan Q."/>
            <person name="Ouyang S."/>
            <person name="Liu J."/>
            <person name="Jones K.M."/>
            <person name="Gansberger K."/>
            <person name="Moffat K."/>
            <person name="Hill J."/>
            <person name="Bera J."/>
            <person name="Fadrosh D."/>
            <person name="Jin S."/>
            <person name="Johri S."/>
            <person name="Kim M."/>
            <person name="Overton L."/>
            <person name="Reardon M."/>
            <person name="Tsitrin T."/>
            <person name="Vuong H."/>
            <person name="Weaver B."/>
            <person name="Ciecko A."/>
            <person name="Tallon L."/>
            <person name="Jackson J."/>
            <person name="Pai G."/>
            <person name="Aken S.V."/>
            <person name="Utterback T."/>
            <person name="Reidmuller S."/>
            <person name="Feldblyum T."/>
            <person name="Hsiao J."/>
            <person name="Zismann V."/>
            <person name="Iobst S."/>
            <person name="de Vazeille A.R."/>
            <person name="Buell C.R."/>
            <person name="Ying K."/>
            <person name="Li Y."/>
            <person name="Lu T."/>
            <person name="Huang Y."/>
            <person name="Zhao Q."/>
            <person name="Feng Q."/>
            <person name="Zhang L."/>
            <person name="Zhu J."/>
            <person name="Weng Q."/>
            <person name="Mu J."/>
            <person name="Lu Y."/>
            <person name="Fan D."/>
            <person name="Liu Y."/>
            <person name="Guan J."/>
            <person name="Zhang Y."/>
            <person name="Yu S."/>
            <person name="Liu X."/>
            <person name="Zhang Y."/>
            <person name="Hong G."/>
            <person name="Han B."/>
            <person name="Choisne N."/>
            <person name="Demange N."/>
            <person name="Orjeda G."/>
            <person name="Samain S."/>
            <person name="Cattolico L."/>
            <person name="Pelletier E."/>
            <person name="Couloux A."/>
            <person name="Segurens B."/>
            <person name="Wincker P."/>
            <person name="D'Hont A."/>
            <person name="Scarpelli C."/>
            <person name="Weissenbach J."/>
            <person name="Salanoubat M."/>
            <person name="Quetier F."/>
            <person name="Yu Y."/>
            <person name="Kim H.R."/>
            <person name="Rambo T."/>
            <person name="Currie J."/>
            <person name="Collura K."/>
            <person name="Luo M."/>
            <person name="Yang T."/>
            <person name="Ammiraju J.S.S."/>
            <person name="Engler F."/>
            <person name="Soderlund C."/>
            <person name="Wing R.A."/>
            <person name="Palmer L.E."/>
            <person name="de la Bastide M."/>
            <person name="Spiegel L."/>
            <person name="Nascimento L."/>
            <person name="Zutavern T."/>
            <person name="O'Shaughnessy A."/>
            <person name="Dike S."/>
            <person name="Dedhia N."/>
            <person name="Preston R."/>
            <person name="Balija V."/>
            <person name="McCombie W.R."/>
            <person name="Chow T."/>
            <person name="Chen H."/>
            <person name="Chung M."/>
            <person name="Chen C."/>
            <person name="Shaw J."/>
            <person name="Wu H."/>
            <person name="Hsiao K."/>
            <person name="Chao Y."/>
            <person name="Chu M."/>
            <person name="Cheng C."/>
            <person name="Hour A."/>
            <person name="Lee P."/>
            <person name="Lin S."/>
            <person name="Lin Y."/>
            <person name="Liou J."/>
            <person name="Liu S."/>
            <person name="Hsing Y."/>
            <person name="Raghuvanshi S."/>
            <person name="Mohanty A."/>
            <person name="Bharti A.K."/>
            <person name="Gaur A."/>
            <person name="Gupta V."/>
            <person name="Kumar D."/>
            <person name="Ravi V."/>
            <person name="Vij S."/>
            <person name="Kapur A."/>
            <person name="Khurana P."/>
            <person name="Khurana P."/>
            <person name="Khurana J.P."/>
            <person name="Tyagi A.K."/>
            <person name="Gaikwad K."/>
            <person name="Singh A."/>
            <person name="Dalal V."/>
            <person name="Srivastava S."/>
            <person name="Dixit A."/>
            <person name="Pal A.K."/>
            <person name="Ghazi I.A."/>
            <person name="Yadav M."/>
            <person name="Pandit A."/>
            <person name="Bhargava A."/>
            <person name="Sureshbabu K."/>
            <person name="Batra K."/>
            <person name="Sharma T.R."/>
            <person name="Mohapatra T."/>
            <person name="Singh N.K."/>
            <person name="Messing J."/>
            <person name="Nelson A.B."/>
            <person name="Fuks G."/>
            <person name="Kavchok S."/>
            <person name="Keizer G."/>
            <person name="Linton E."/>
            <person name="Llaca V."/>
            <person name="Song R."/>
            <person name="Tanyolac B."/>
            <person name="Young S."/>
            <person name="Ho-Il K."/>
            <person name="Hahn J.H."/>
            <person name="Sangsakoo G."/>
            <person name="Vanavichit A."/>
            <person name="de Mattos Luiz.A.T."/>
            <person name="Zimmer P.D."/>
            <person name="Malone G."/>
            <person name="Dellagostin O."/>
            <person name="de Oliveira A.C."/>
            <person name="Bevan M."/>
            <person name="Bancroft I."/>
            <person name="Minx P."/>
            <person name="Cordum H."/>
            <person name="Wilson R."/>
            <person name="Cheng Z."/>
            <person name="Jin W."/>
            <person name="Jiang J."/>
            <person name="Leong S.A."/>
            <person name="Iwama H."/>
            <person name="Gojobori T."/>
            <person name="Itoh T."/>
            <person name="Niimura Y."/>
            <person name="Fujii Y."/>
            <person name="Habara T."/>
            <person name="Sakai H."/>
            <person name="Sato Y."/>
            <person name="Wilson G."/>
            <person name="Kumar K."/>
            <person name="McCouch S."/>
            <person name="Juretic N."/>
            <person name="Hoen D."/>
            <person name="Wright S."/>
            <person name="Bruskiewich R."/>
            <person name="Bureau T."/>
            <person name="Miyao A."/>
            <person name="Hirochika H."/>
            <person name="Nishikawa T."/>
            <person name="Kadowaki K."/>
            <person name="Sugiura M."/>
            <person name="Burr B."/>
            <person name="Sasaki T."/>
        </authorList>
    </citation>
    <scope>NUCLEOTIDE SEQUENCE [LARGE SCALE GENOMIC DNA]</scope>
    <source>
        <strain evidence="3">cv. Nipponbare</strain>
    </source>
</reference>
<evidence type="ECO:0000313" key="3">
    <source>
        <dbReference type="Proteomes" id="UP000000763"/>
    </source>
</evidence>
<feature type="compositionally biased region" description="Polar residues" evidence="1">
    <location>
        <begin position="15"/>
        <end position="24"/>
    </location>
</feature>
<sequence>MRAPDGAPLLAPGTTKGSGEQSRLQRLPRAPEPDEATEASSGAPETAKDSETPVPSRAMRGLRRPEGASGANSVARRESRLNTPDGPNSRTRH</sequence>
<name>Q5VPU8_ORYSJ</name>
<dbReference type="Proteomes" id="UP000000763">
    <property type="component" value="Chromosome 6"/>
</dbReference>
<protein>
    <submittedName>
        <fullName evidence="2">Uncharacterized protein</fullName>
    </submittedName>
</protein>
<dbReference type="EMBL" id="AP003540">
    <property type="protein sequence ID" value="BAD68527.1"/>
    <property type="molecule type" value="Genomic_DNA"/>
</dbReference>
<evidence type="ECO:0000313" key="2">
    <source>
        <dbReference type="EMBL" id="BAD68527.1"/>
    </source>
</evidence>